<dbReference type="PANTHER" id="PTHR44757">
    <property type="entry name" value="DIGUANYLATE CYCLASE DGCP"/>
    <property type="match status" value="1"/>
</dbReference>
<dbReference type="InterPro" id="IPR000160">
    <property type="entry name" value="GGDEF_dom"/>
</dbReference>
<reference evidence="5 6" key="1">
    <citation type="submission" date="2015-11" db="EMBL/GenBank/DDBJ databases">
        <title>Genomic analysis of 38 Legionella species identifies large and diverse effector repertoires.</title>
        <authorList>
            <person name="Burstein D."/>
            <person name="Amaro F."/>
            <person name="Zusman T."/>
            <person name="Lifshitz Z."/>
            <person name="Cohen O."/>
            <person name="Gilbert J.A."/>
            <person name="Pupko T."/>
            <person name="Shuman H.A."/>
            <person name="Segal G."/>
        </authorList>
    </citation>
    <scope>NUCLEOTIDE SEQUENCE [LARGE SCALE GENOMIC DNA]</scope>
    <source>
        <strain evidence="5 6">ATCC 49508</strain>
    </source>
</reference>
<sequence length="838" mass="95681">MSTPENPNDARASNKIMKITELNQSVQQLIGSSQDMIIAFDLQGRIIAMNDKAAKLFGKKTNQLANKMLWSHFKGNTYSQKKQWVKARSSFKLAKEGITQQFTWIEYLAKKPIRAYNVLINKTELHGIPLVFAKLNNVLQEKIIEWALWSLAQISNHSELNAVIDDILQLISEAFSADYASVCLIDNQRIAHTVSYFALGKKEKNISYSLHFSPCDKVISQKNICHFDDIQHQFPQDKLLTKMNVHSYLAGPIINAHGDVVGLISIMTIRKLAMNRLHDTLFRLFLSRINLEIERLLNQRRLQFLASIPQQDPNPVIRILPSGEVIFANKQAKVVIKQWNELYSGIPEQLLREAERARETNQVLRIELAADAKIYLFTLVWMAEFKQINIYGTDITQLKSTEQNMLNLARCDALTQIANRQYFEEQLIEKIYDHQLKGKHLGLLLIDLDNFKTINDTLGHPIGDRLLKAATKRMVRCIRQEDFIARIGGDEFVVLIPEATVSCTKLIAEKIITVLSRSFQFGEYQMNISASIGIALYPDSGETTSDLLKNADLAMYQAKKTGKNSYAVFSPSLHFIQDQRNTIIKKELKLAVAKNQLFIEYQPQVNIHTNKIIGFEALLRWEHPQEGVILPGEFIPIAEQTGCIHVISQWLIEQSLHDYHFIRSAGFDGALSLNISLAQLNDARFLDSLNDNLKQVHCANNQIILDISERVIAPHFMKITKSLKKIHQYGIKICLDNFGSPQVSIPKLLSLPLDYLKLDQQLLTGITKTPKMRMLLKGIIQLAKDLNMQCIQKGVETRQQHEILQSIGCQYAQGYYYSKPINVLELQKYIHNKLTTHK</sequence>
<keyword evidence="6" id="KW-1185">Reference proteome</keyword>
<dbReference type="InterPro" id="IPR029787">
    <property type="entry name" value="Nucleotide_cyclase"/>
</dbReference>
<dbReference type="FunFam" id="3.30.70.270:FF:000001">
    <property type="entry name" value="Diguanylate cyclase domain protein"/>
    <property type="match status" value="1"/>
</dbReference>
<dbReference type="Proteomes" id="UP000054662">
    <property type="component" value="Unassembled WGS sequence"/>
</dbReference>
<feature type="domain" description="EAL" evidence="3">
    <location>
        <begin position="581"/>
        <end position="834"/>
    </location>
</feature>
<dbReference type="NCBIfam" id="TIGR00229">
    <property type="entry name" value="sensory_box"/>
    <property type="match status" value="1"/>
</dbReference>
<dbReference type="OrthoDB" id="5648932at2"/>
<dbReference type="Gene3D" id="3.30.70.270">
    <property type="match status" value="1"/>
</dbReference>
<feature type="domain" description="PAS" evidence="2">
    <location>
        <begin position="22"/>
        <end position="67"/>
    </location>
</feature>
<dbReference type="PROSITE" id="PS50112">
    <property type="entry name" value="PAS"/>
    <property type="match status" value="1"/>
</dbReference>
<dbReference type="SUPFAM" id="SSF55073">
    <property type="entry name" value="Nucleotide cyclase"/>
    <property type="match status" value="1"/>
</dbReference>
<dbReference type="SMART" id="SM00052">
    <property type="entry name" value="EAL"/>
    <property type="match status" value="1"/>
</dbReference>
<dbReference type="InterPro" id="IPR035919">
    <property type="entry name" value="EAL_sf"/>
</dbReference>
<dbReference type="SUPFAM" id="SSF55785">
    <property type="entry name" value="PYP-like sensor domain (PAS domain)"/>
    <property type="match status" value="1"/>
</dbReference>
<evidence type="ECO:0000313" key="6">
    <source>
        <dbReference type="Proteomes" id="UP000054662"/>
    </source>
</evidence>
<name>A0A0W1AFZ7_9GAMM</name>
<dbReference type="SUPFAM" id="SSF55781">
    <property type="entry name" value="GAF domain-like"/>
    <property type="match status" value="1"/>
</dbReference>
<evidence type="ECO:0000256" key="1">
    <source>
        <dbReference type="ARBA" id="ARBA00001946"/>
    </source>
</evidence>
<dbReference type="CDD" id="cd01948">
    <property type="entry name" value="EAL"/>
    <property type="match status" value="1"/>
</dbReference>
<evidence type="ECO:0000259" key="4">
    <source>
        <dbReference type="PROSITE" id="PS50887"/>
    </source>
</evidence>
<dbReference type="Gene3D" id="3.30.450.40">
    <property type="match status" value="1"/>
</dbReference>
<dbReference type="GO" id="GO:0006355">
    <property type="term" value="P:regulation of DNA-templated transcription"/>
    <property type="evidence" value="ECO:0007669"/>
    <property type="project" value="InterPro"/>
</dbReference>
<dbReference type="InterPro" id="IPR052155">
    <property type="entry name" value="Biofilm_reg_signaling"/>
</dbReference>
<dbReference type="EMBL" id="LNZC01000011">
    <property type="protein sequence ID" value="KTD80200.1"/>
    <property type="molecule type" value="Genomic_DNA"/>
</dbReference>
<dbReference type="NCBIfam" id="TIGR00254">
    <property type="entry name" value="GGDEF"/>
    <property type="match status" value="1"/>
</dbReference>
<dbReference type="InterPro" id="IPR000014">
    <property type="entry name" value="PAS"/>
</dbReference>
<dbReference type="SUPFAM" id="SSF141868">
    <property type="entry name" value="EAL domain-like"/>
    <property type="match status" value="1"/>
</dbReference>
<dbReference type="InterPro" id="IPR029016">
    <property type="entry name" value="GAF-like_dom_sf"/>
</dbReference>
<dbReference type="SMART" id="SM00091">
    <property type="entry name" value="PAS"/>
    <property type="match status" value="2"/>
</dbReference>
<proteinExistence type="predicted"/>
<dbReference type="STRING" id="45076.Lwor_1108"/>
<dbReference type="Pfam" id="PF00989">
    <property type="entry name" value="PAS"/>
    <property type="match status" value="1"/>
</dbReference>
<evidence type="ECO:0000313" key="5">
    <source>
        <dbReference type="EMBL" id="KTD80200.1"/>
    </source>
</evidence>
<dbReference type="PROSITE" id="PS50887">
    <property type="entry name" value="GGDEF"/>
    <property type="match status" value="1"/>
</dbReference>
<dbReference type="InterPro" id="IPR001633">
    <property type="entry name" value="EAL_dom"/>
</dbReference>
<dbReference type="InterPro" id="IPR035965">
    <property type="entry name" value="PAS-like_dom_sf"/>
</dbReference>
<organism evidence="5 6">
    <name type="scientific">Legionella worsleiensis</name>
    <dbReference type="NCBI Taxonomy" id="45076"/>
    <lineage>
        <taxon>Bacteria</taxon>
        <taxon>Pseudomonadati</taxon>
        <taxon>Pseudomonadota</taxon>
        <taxon>Gammaproteobacteria</taxon>
        <taxon>Legionellales</taxon>
        <taxon>Legionellaceae</taxon>
        <taxon>Legionella</taxon>
    </lineage>
</organism>
<dbReference type="InterPro" id="IPR013767">
    <property type="entry name" value="PAS_fold"/>
</dbReference>
<dbReference type="PATRIC" id="fig|45076.6.peg.1204"/>
<dbReference type="RefSeq" id="WP_058492917.1">
    <property type="nucleotide sequence ID" value="NZ_CBCRUR010000009.1"/>
</dbReference>
<gene>
    <name evidence="5" type="ORF">Lwor_1108</name>
</gene>
<dbReference type="InterPro" id="IPR043128">
    <property type="entry name" value="Rev_trsase/Diguanyl_cyclase"/>
</dbReference>
<comment type="caution">
    <text evidence="5">The sequence shown here is derived from an EMBL/GenBank/DDBJ whole genome shotgun (WGS) entry which is preliminary data.</text>
</comment>
<dbReference type="GO" id="GO:0003824">
    <property type="term" value="F:catalytic activity"/>
    <property type="evidence" value="ECO:0007669"/>
    <property type="project" value="UniProtKB-ARBA"/>
</dbReference>
<dbReference type="PANTHER" id="PTHR44757:SF2">
    <property type="entry name" value="BIOFILM ARCHITECTURE MAINTENANCE PROTEIN MBAA"/>
    <property type="match status" value="1"/>
</dbReference>
<dbReference type="Pfam" id="PF00563">
    <property type="entry name" value="EAL"/>
    <property type="match status" value="1"/>
</dbReference>
<evidence type="ECO:0000259" key="2">
    <source>
        <dbReference type="PROSITE" id="PS50112"/>
    </source>
</evidence>
<dbReference type="SMART" id="SM00065">
    <property type="entry name" value="GAF"/>
    <property type="match status" value="1"/>
</dbReference>
<feature type="domain" description="GGDEF" evidence="4">
    <location>
        <begin position="439"/>
        <end position="571"/>
    </location>
</feature>
<dbReference type="PROSITE" id="PS50883">
    <property type="entry name" value="EAL"/>
    <property type="match status" value="1"/>
</dbReference>
<dbReference type="InterPro" id="IPR003018">
    <property type="entry name" value="GAF"/>
</dbReference>
<dbReference type="CDD" id="cd01949">
    <property type="entry name" value="GGDEF"/>
    <property type="match status" value="1"/>
</dbReference>
<evidence type="ECO:0000259" key="3">
    <source>
        <dbReference type="PROSITE" id="PS50883"/>
    </source>
</evidence>
<dbReference type="Pfam" id="PF00990">
    <property type="entry name" value="GGDEF"/>
    <property type="match status" value="1"/>
</dbReference>
<dbReference type="SMART" id="SM00267">
    <property type="entry name" value="GGDEF"/>
    <property type="match status" value="1"/>
</dbReference>
<dbReference type="Gene3D" id="3.20.20.450">
    <property type="entry name" value="EAL domain"/>
    <property type="match status" value="1"/>
</dbReference>
<comment type="cofactor">
    <cofactor evidence="1">
        <name>Mg(2+)</name>
        <dbReference type="ChEBI" id="CHEBI:18420"/>
    </cofactor>
</comment>
<dbReference type="AlphaFoldDB" id="A0A0W1AFZ7"/>
<dbReference type="Pfam" id="PF01590">
    <property type="entry name" value="GAF"/>
    <property type="match status" value="1"/>
</dbReference>
<accession>A0A0W1AFZ7</accession>
<protein>
    <submittedName>
        <fullName evidence="5">GGDEF domain-containing sensory box protein</fullName>
    </submittedName>
</protein>
<dbReference type="Gene3D" id="3.30.450.20">
    <property type="entry name" value="PAS domain"/>
    <property type="match status" value="1"/>
</dbReference>